<keyword evidence="2" id="KW-0695">RNA-directed DNA polymerase</keyword>
<protein>
    <submittedName>
        <fullName evidence="2">Putative reverse transcriptase domain-containing protein</fullName>
    </submittedName>
</protein>
<dbReference type="PANTHER" id="PTHR46148">
    <property type="entry name" value="CHROMO DOMAIN-CONTAINING PROTEIN"/>
    <property type="match status" value="1"/>
</dbReference>
<keyword evidence="2" id="KW-0548">Nucleotidyltransferase</keyword>
<organism evidence="2">
    <name type="scientific">Tanacetum cinerariifolium</name>
    <name type="common">Dalmatian daisy</name>
    <name type="synonym">Chrysanthemum cinerariifolium</name>
    <dbReference type="NCBI Taxonomy" id="118510"/>
    <lineage>
        <taxon>Eukaryota</taxon>
        <taxon>Viridiplantae</taxon>
        <taxon>Streptophyta</taxon>
        <taxon>Embryophyta</taxon>
        <taxon>Tracheophyta</taxon>
        <taxon>Spermatophyta</taxon>
        <taxon>Magnoliopsida</taxon>
        <taxon>eudicotyledons</taxon>
        <taxon>Gunneridae</taxon>
        <taxon>Pentapetalae</taxon>
        <taxon>asterids</taxon>
        <taxon>campanulids</taxon>
        <taxon>Asterales</taxon>
        <taxon>Asteraceae</taxon>
        <taxon>Asteroideae</taxon>
        <taxon>Anthemideae</taxon>
        <taxon>Anthemidinae</taxon>
        <taxon>Tanacetum</taxon>
    </lineage>
</organism>
<dbReference type="PANTHER" id="PTHR46148:SF59">
    <property type="entry name" value="NUCLEOTIDYLTRANSFERASE, RIBONUCLEASE H"/>
    <property type="match status" value="1"/>
</dbReference>
<gene>
    <name evidence="2" type="ORF">Tci_192999</name>
</gene>
<dbReference type="GO" id="GO:0003964">
    <property type="term" value="F:RNA-directed DNA polymerase activity"/>
    <property type="evidence" value="ECO:0007669"/>
    <property type="project" value="UniProtKB-KW"/>
</dbReference>
<evidence type="ECO:0000259" key="1">
    <source>
        <dbReference type="Pfam" id="PF24626"/>
    </source>
</evidence>
<name>A0A699H0G0_TANCI</name>
<dbReference type="InterPro" id="IPR056924">
    <property type="entry name" value="SH3_Tf2-1"/>
</dbReference>
<accession>A0A699H0G0</accession>
<evidence type="ECO:0000313" key="2">
    <source>
        <dbReference type="EMBL" id="GEW21023.1"/>
    </source>
</evidence>
<sequence>MKLFQGIQPIQKLRDDQKRMKKVSEVMSGSYVQKSNQDGSVEKTSMSSSAARNIVTNSHVTPSWREIVSLIFSEAGVLHVNWTRVGQCVSHRVYFDQPKPPEKVCFDPCNTYRLRLPLELSCVHDVFHVSNLKKCIADSDLQVPLEEIMVDDKLYLVEEPVEFMDRQVKKLKRSRIPIIKVRWDSRRGAEFT</sequence>
<keyword evidence="2" id="KW-0808">Transferase</keyword>
<feature type="domain" description="Tf2-1-like SH3-like" evidence="1">
    <location>
        <begin position="110"/>
        <end position="135"/>
    </location>
</feature>
<dbReference type="Pfam" id="PF24626">
    <property type="entry name" value="SH3_Tf2-1"/>
    <property type="match status" value="1"/>
</dbReference>
<comment type="caution">
    <text evidence="2">The sequence shown here is derived from an EMBL/GenBank/DDBJ whole genome shotgun (WGS) entry which is preliminary data.</text>
</comment>
<reference evidence="2" key="1">
    <citation type="journal article" date="2019" name="Sci. Rep.">
        <title>Draft genome of Tanacetum cinerariifolium, the natural source of mosquito coil.</title>
        <authorList>
            <person name="Yamashiro T."/>
            <person name="Shiraishi A."/>
            <person name="Satake H."/>
            <person name="Nakayama K."/>
        </authorList>
    </citation>
    <scope>NUCLEOTIDE SEQUENCE</scope>
</reference>
<dbReference type="EMBL" id="BKCJ010049271">
    <property type="protein sequence ID" value="GEW21023.1"/>
    <property type="molecule type" value="Genomic_DNA"/>
</dbReference>
<proteinExistence type="predicted"/>
<dbReference type="AlphaFoldDB" id="A0A699H0G0"/>